<gene>
    <name evidence="2" type="ORF">O181_022732</name>
</gene>
<evidence type="ECO:0000256" key="1">
    <source>
        <dbReference type="SAM" id="MobiDB-lite"/>
    </source>
</evidence>
<dbReference type="AlphaFoldDB" id="A0A9Q3CI46"/>
<feature type="compositionally biased region" description="Polar residues" evidence="1">
    <location>
        <begin position="169"/>
        <end position="182"/>
    </location>
</feature>
<reference evidence="2" key="1">
    <citation type="submission" date="2021-03" db="EMBL/GenBank/DDBJ databases">
        <title>Draft genome sequence of rust myrtle Austropuccinia psidii MF-1, a brazilian biotype.</title>
        <authorList>
            <person name="Quecine M.C."/>
            <person name="Pachon D.M.R."/>
            <person name="Bonatelli M.L."/>
            <person name="Correr F.H."/>
            <person name="Franceschini L.M."/>
            <person name="Leite T.F."/>
            <person name="Margarido G.R.A."/>
            <person name="Almeida C.A."/>
            <person name="Ferrarezi J.A."/>
            <person name="Labate C.A."/>
        </authorList>
    </citation>
    <scope>NUCLEOTIDE SEQUENCE</scope>
    <source>
        <strain evidence="2">MF-1</strain>
    </source>
</reference>
<proteinExistence type="predicted"/>
<evidence type="ECO:0000313" key="3">
    <source>
        <dbReference type="Proteomes" id="UP000765509"/>
    </source>
</evidence>
<comment type="caution">
    <text evidence="2">The sequence shown here is derived from an EMBL/GenBank/DDBJ whole genome shotgun (WGS) entry which is preliminary data.</text>
</comment>
<feature type="region of interest" description="Disordered" evidence="1">
    <location>
        <begin position="70"/>
        <end position="89"/>
    </location>
</feature>
<evidence type="ECO:0000313" key="2">
    <source>
        <dbReference type="EMBL" id="MBW0483017.1"/>
    </source>
</evidence>
<protein>
    <submittedName>
        <fullName evidence="2">Uncharacterized protein</fullName>
    </submittedName>
</protein>
<sequence length="233" mass="25369">MVKSYFWSNKYGTFGEEFPVSEAPIPGGKGSLQGGPIVGGPIPTGGRPIYSSSEVQISRINSQGVVKRIRKISNSPTNPDAEGSDQLDGKEAEVINPFVGHSSRSSPTKPPSKKFHSHLIPNSLRNFQPVLSSVPYSVPPPSPKSSTSTPILASPVKQSPILQPRPSPVLTSNQLQPVASTSQRRDDWSPLPFPAPPVFQNWERWPIRVTREDPTVGNEGQDAIARLYILMKE</sequence>
<feature type="region of interest" description="Disordered" evidence="1">
    <location>
        <begin position="158"/>
        <end position="193"/>
    </location>
</feature>
<name>A0A9Q3CI46_9BASI</name>
<feature type="region of interest" description="Disordered" evidence="1">
    <location>
        <begin position="99"/>
        <end position="118"/>
    </location>
</feature>
<feature type="compositionally biased region" description="Gly residues" evidence="1">
    <location>
        <begin position="27"/>
        <end position="38"/>
    </location>
</feature>
<organism evidence="2 3">
    <name type="scientific">Austropuccinia psidii MF-1</name>
    <dbReference type="NCBI Taxonomy" id="1389203"/>
    <lineage>
        <taxon>Eukaryota</taxon>
        <taxon>Fungi</taxon>
        <taxon>Dikarya</taxon>
        <taxon>Basidiomycota</taxon>
        <taxon>Pucciniomycotina</taxon>
        <taxon>Pucciniomycetes</taxon>
        <taxon>Pucciniales</taxon>
        <taxon>Sphaerophragmiaceae</taxon>
        <taxon>Austropuccinia</taxon>
    </lineage>
</organism>
<feature type="region of interest" description="Disordered" evidence="1">
    <location>
        <begin position="25"/>
        <end position="46"/>
    </location>
</feature>
<dbReference type="Proteomes" id="UP000765509">
    <property type="component" value="Unassembled WGS sequence"/>
</dbReference>
<dbReference type="EMBL" id="AVOT02007037">
    <property type="protein sequence ID" value="MBW0483017.1"/>
    <property type="molecule type" value="Genomic_DNA"/>
</dbReference>
<accession>A0A9Q3CI46</accession>
<keyword evidence="3" id="KW-1185">Reference proteome</keyword>